<keyword evidence="14" id="KW-0653">Protein transport</keyword>
<dbReference type="PANTHER" id="PTHR23101">
    <property type="entry name" value="RAB GDP/GTP EXCHANGE FACTOR"/>
    <property type="match status" value="1"/>
</dbReference>
<dbReference type="Pfam" id="PF02204">
    <property type="entry name" value="VPS9"/>
    <property type="match status" value="1"/>
</dbReference>
<protein>
    <recommendedName>
        <fullName evidence="16">BTB/POZ domain-containing protein KCTD7</fullName>
    </recommendedName>
    <alternativeName>
        <fullName evidence="19">Rab5 GDP/GTP exchange factor</fullName>
    </alternativeName>
    <alternativeName>
        <fullName evidence="20">Rabex-5</fullName>
    </alternativeName>
</protein>
<evidence type="ECO:0000256" key="12">
    <source>
        <dbReference type="ARBA" id="ARBA00022833"/>
    </source>
</evidence>
<keyword evidence="15" id="KW-0007">Acetylation</keyword>
<dbReference type="GO" id="GO:0055037">
    <property type="term" value="C:recycling endosome"/>
    <property type="evidence" value="ECO:0007669"/>
    <property type="project" value="UniProtKB-SubCell"/>
</dbReference>
<dbReference type="EMBL" id="CAAGRJ010019877">
    <property type="protein sequence ID" value="VFV34590.1"/>
    <property type="molecule type" value="Genomic_DNA"/>
</dbReference>
<keyword evidence="11" id="KW-0833">Ubl conjugation pathway</keyword>
<evidence type="ECO:0000259" key="23">
    <source>
        <dbReference type="PROSITE" id="PS51036"/>
    </source>
</evidence>
<dbReference type="GO" id="GO:0006897">
    <property type="term" value="P:endocytosis"/>
    <property type="evidence" value="ECO:0007669"/>
    <property type="project" value="UniProtKB-KW"/>
</dbReference>
<evidence type="ECO:0000256" key="2">
    <source>
        <dbReference type="ARBA" id="ARBA00004412"/>
    </source>
</evidence>
<sequence length="770" mass="87764">MSKGIKVTNSGSGKEDNDGFELQNSDSRIGVGRPDLMAVVPVVPFQFPEVVPLNIGGAHFTTRLSTLRRYEDTMLAAMFSGRHYIPTDSEGRYFIDRDGTHFGDVLNFLRSGDLPPRDRVRAVYKEAQYYAIGPLLEQLENMQPLKGEKTTWSGLWRLPGCVQYSGRPVLPSSRSVSSRRRCPSPPMSVRFSTPCASSGVRVMGSSLSTTAKWMYLLGPGRLWLMFMTYCTAWSRTSQPRASLWTISASGCVTSTSSTTTTASAPSMSSRSHGVYSRKKMSLKSERRGIHVDQSELLCKKGCGYYGNPAWQGFCSKCWREEYHKARQKQIQEDWELAERLQREEEEAFASSQSSQGAQSLTFSKFEEKKTNEKTRKVTTVKKFFSASSRVGSKKEIQEAKAPSPSINRQTSIETDRVSKEFIEFLKTFHKTGQEIYKQTKLFLEAMHYKRDLSIEEQSEFTQDFYQNVTERMQTRGKVPPEKVEKIMDQIEKYIMTRLYKYVFCPETTDDEKKDLAIQKRIRALHWVTPQMLCVPVNEEISEVSDMVVKAITDIIEMDSKRVPRDKLACITKCSKHIFNAIKITKNEPASADDFLPTLIYIVLKGNPPRLQSNIQYITRFCNPSRLMTGEDGYYFTNLCCAVAFIEKLDAQSLNLSQEDFDRYMSGQTSPRKQESENWSPDACLGVKQMYKNLDLLSQLNERQERIMSEAKKLEKDLIEWTDGIAKEVQDIVEKYPLEIKPPNQSLAAIDSENVENDKLPPPLQPQVYAG</sequence>
<dbReference type="GO" id="GO:0005829">
    <property type="term" value="C:cytosol"/>
    <property type="evidence" value="ECO:0007669"/>
    <property type="project" value="TreeGrafter"/>
</dbReference>
<dbReference type="SUPFAM" id="SSF57716">
    <property type="entry name" value="Glucocorticoid receptor-like (DNA-binding domain)"/>
    <property type="match status" value="1"/>
</dbReference>
<evidence type="ECO:0000256" key="10">
    <source>
        <dbReference type="ARBA" id="ARBA00022771"/>
    </source>
</evidence>
<evidence type="ECO:0000256" key="18">
    <source>
        <dbReference type="ARBA" id="ARBA00065672"/>
    </source>
</evidence>
<evidence type="ECO:0000256" key="17">
    <source>
        <dbReference type="ARBA" id="ARBA00056682"/>
    </source>
</evidence>
<comment type="subunit">
    <text evidence="18">Interacts with CUL3.</text>
</comment>
<evidence type="ECO:0000313" key="26">
    <source>
        <dbReference type="Proteomes" id="UP000386466"/>
    </source>
</evidence>
<comment type="subcellular location">
    <subcellularLocation>
        <location evidence="3">Cytoplasm</location>
        <location evidence="3">Cytosol</location>
    </subcellularLocation>
    <subcellularLocation>
        <location evidence="2">Early endosome</location>
    </subcellularLocation>
    <subcellularLocation>
        <location evidence="1">Recycling endosome</location>
    </subcellularLocation>
</comment>
<feature type="region of interest" description="Disordered" evidence="22">
    <location>
        <begin position="750"/>
        <end position="770"/>
    </location>
</feature>
<evidence type="ECO:0000256" key="9">
    <source>
        <dbReference type="ARBA" id="ARBA00022753"/>
    </source>
</evidence>
<evidence type="ECO:0000259" key="24">
    <source>
        <dbReference type="PROSITE" id="PS51205"/>
    </source>
</evidence>
<evidence type="ECO:0000256" key="22">
    <source>
        <dbReference type="SAM" id="MobiDB-lite"/>
    </source>
</evidence>
<accession>A0A485NMZ0</accession>
<feature type="compositionally biased region" description="Low complexity" evidence="22">
    <location>
        <begin position="255"/>
        <end position="271"/>
    </location>
</feature>
<dbReference type="FunFam" id="3.30.710.10:FF:000046">
    <property type="entry name" value="BTB/POZ domain-containing protein KCTD7 isoform X1"/>
    <property type="match status" value="1"/>
</dbReference>
<dbReference type="InterPro" id="IPR003131">
    <property type="entry name" value="T1-type_BTB"/>
</dbReference>
<dbReference type="SUPFAM" id="SSF54695">
    <property type="entry name" value="POZ domain"/>
    <property type="match status" value="1"/>
</dbReference>
<dbReference type="InterPro" id="IPR045046">
    <property type="entry name" value="Vps9-like"/>
</dbReference>
<dbReference type="GO" id="GO:0003677">
    <property type="term" value="F:DNA binding"/>
    <property type="evidence" value="ECO:0007669"/>
    <property type="project" value="InterPro"/>
</dbReference>
<evidence type="ECO:0000256" key="5">
    <source>
        <dbReference type="ARBA" id="ARBA00022490"/>
    </source>
</evidence>
<dbReference type="Gene3D" id="3.30.710.10">
    <property type="entry name" value="Potassium Channel Kv1.1, Chain A"/>
    <property type="match status" value="1"/>
</dbReference>
<dbReference type="CDD" id="cd18366">
    <property type="entry name" value="BTB_POZ_KCTD7"/>
    <property type="match status" value="1"/>
</dbReference>
<reference evidence="25 26" key="1">
    <citation type="submission" date="2019-01" db="EMBL/GenBank/DDBJ databases">
        <authorList>
            <person name="Alioto T."/>
            <person name="Alioto T."/>
        </authorList>
    </citation>
    <scope>NUCLEOTIDE SEQUENCE [LARGE SCALE GENOMIC DNA]</scope>
</reference>
<keyword evidence="9" id="KW-0967">Endosome</keyword>
<evidence type="ECO:0000256" key="3">
    <source>
        <dbReference type="ARBA" id="ARBA00004514"/>
    </source>
</evidence>
<name>A0A485NMZ0_LYNPA</name>
<keyword evidence="5" id="KW-0963">Cytoplasm</keyword>
<evidence type="ECO:0000256" key="14">
    <source>
        <dbReference type="ARBA" id="ARBA00022927"/>
    </source>
</evidence>
<evidence type="ECO:0000256" key="15">
    <source>
        <dbReference type="ARBA" id="ARBA00022990"/>
    </source>
</evidence>
<dbReference type="InterPro" id="IPR002653">
    <property type="entry name" value="Znf_A20"/>
</dbReference>
<evidence type="ECO:0000256" key="8">
    <source>
        <dbReference type="ARBA" id="ARBA00022723"/>
    </source>
</evidence>
<dbReference type="SMART" id="SM00167">
    <property type="entry name" value="VPS9"/>
    <property type="match status" value="1"/>
</dbReference>
<keyword evidence="26" id="KW-1185">Reference proteome</keyword>
<gene>
    <name evidence="25" type="ORF">LYPA_23C017917</name>
</gene>
<dbReference type="Pfam" id="PF18151">
    <property type="entry name" value="DUF5601"/>
    <property type="match status" value="1"/>
</dbReference>
<dbReference type="GO" id="GO:0015031">
    <property type="term" value="P:protein transport"/>
    <property type="evidence" value="ECO:0007669"/>
    <property type="project" value="UniProtKB-KW"/>
</dbReference>
<feature type="compositionally biased region" description="Low complexity" evidence="22">
    <location>
        <begin position="348"/>
        <end position="363"/>
    </location>
</feature>
<dbReference type="Pfam" id="PF01754">
    <property type="entry name" value="zf-A20"/>
    <property type="match status" value="1"/>
</dbReference>
<keyword evidence="7" id="KW-0254">Endocytosis</keyword>
<dbReference type="InterPro" id="IPR057891">
    <property type="entry name" value="BTB_KCTD7"/>
</dbReference>
<dbReference type="AlphaFoldDB" id="A0A485NMZ0"/>
<dbReference type="FunFam" id="1.20.5.4770:FF:000002">
    <property type="entry name" value="rab5 GDP/GTP exchange factor isoform X1"/>
    <property type="match status" value="1"/>
</dbReference>
<evidence type="ECO:0000256" key="4">
    <source>
        <dbReference type="ARBA" id="ARBA00022448"/>
    </source>
</evidence>
<evidence type="ECO:0000256" key="19">
    <source>
        <dbReference type="ARBA" id="ARBA00070149"/>
    </source>
</evidence>
<keyword evidence="10 21" id="KW-0863">Zinc-finger</keyword>
<dbReference type="SMART" id="SM00259">
    <property type="entry name" value="ZnF_A20"/>
    <property type="match status" value="1"/>
</dbReference>
<dbReference type="Gene3D" id="1.10.246.120">
    <property type="match status" value="1"/>
</dbReference>
<dbReference type="GO" id="GO:0005085">
    <property type="term" value="F:guanyl-nucleotide exchange factor activity"/>
    <property type="evidence" value="ECO:0007669"/>
    <property type="project" value="InterPro"/>
</dbReference>
<feature type="region of interest" description="Disordered" evidence="22">
    <location>
        <begin position="255"/>
        <end position="277"/>
    </location>
</feature>
<evidence type="ECO:0000313" key="25">
    <source>
        <dbReference type="EMBL" id="VFV34590.1"/>
    </source>
</evidence>
<evidence type="ECO:0000256" key="11">
    <source>
        <dbReference type="ARBA" id="ARBA00022786"/>
    </source>
</evidence>
<evidence type="ECO:0000256" key="6">
    <source>
        <dbReference type="ARBA" id="ARBA00022553"/>
    </source>
</evidence>
<organism evidence="25 26">
    <name type="scientific">Lynx pardinus</name>
    <name type="common">Iberian lynx</name>
    <name type="synonym">Felis pardina</name>
    <dbReference type="NCBI Taxonomy" id="191816"/>
    <lineage>
        <taxon>Eukaryota</taxon>
        <taxon>Metazoa</taxon>
        <taxon>Chordata</taxon>
        <taxon>Craniata</taxon>
        <taxon>Vertebrata</taxon>
        <taxon>Euteleostomi</taxon>
        <taxon>Mammalia</taxon>
        <taxon>Eutheria</taxon>
        <taxon>Laurasiatheria</taxon>
        <taxon>Carnivora</taxon>
        <taxon>Feliformia</taxon>
        <taxon>Felidae</taxon>
        <taxon>Felinae</taxon>
        <taxon>Lynx</taxon>
    </lineage>
</organism>
<keyword evidence="13" id="KW-0832">Ubl conjugation</keyword>
<dbReference type="GO" id="GO:0051260">
    <property type="term" value="P:protein homooligomerization"/>
    <property type="evidence" value="ECO:0007669"/>
    <property type="project" value="InterPro"/>
</dbReference>
<dbReference type="FunFam" id="1.20.1050.80:FF:000003">
    <property type="entry name" value="rab5 GDP/GTP exchange factor isoform X2"/>
    <property type="match status" value="1"/>
</dbReference>
<dbReference type="PANTHER" id="PTHR23101:SF126">
    <property type="entry name" value="RAB5 GDP_GTP EXCHANGE FACTOR"/>
    <property type="match status" value="1"/>
</dbReference>
<evidence type="ECO:0000256" key="20">
    <source>
        <dbReference type="ARBA" id="ARBA00077011"/>
    </source>
</evidence>
<dbReference type="Gene3D" id="1.20.5.4770">
    <property type="match status" value="1"/>
</dbReference>
<evidence type="ECO:0000256" key="16">
    <source>
        <dbReference type="ARBA" id="ARBA00040260"/>
    </source>
</evidence>
<dbReference type="GO" id="GO:0008270">
    <property type="term" value="F:zinc ion binding"/>
    <property type="evidence" value="ECO:0007669"/>
    <property type="project" value="UniProtKB-KW"/>
</dbReference>
<dbReference type="GO" id="GO:0031267">
    <property type="term" value="F:small GTPase binding"/>
    <property type="evidence" value="ECO:0007669"/>
    <property type="project" value="TreeGrafter"/>
</dbReference>
<evidence type="ECO:0000256" key="7">
    <source>
        <dbReference type="ARBA" id="ARBA00022583"/>
    </source>
</evidence>
<dbReference type="InterPro" id="IPR037191">
    <property type="entry name" value="VPS9_dom_sf"/>
</dbReference>
<evidence type="ECO:0000256" key="13">
    <source>
        <dbReference type="ARBA" id="ARBA00022843"/>
    </source>
</evidence>
<dbReference type="InterPro" id="IPR000210">
    <property type="entry name" value="BTB/POZ_dom"/>
</dbReference>
<feature type="region of interest" description="Disordered" evidence="22">
    <location>
        <begin position="345"/>
        <end position="364"/>
    </location>
</feature>
<feature type="domain" description="VPS9" evidence="24">
    <location>
        <begin position="511"/>
        <end position="654"/>
    </location>
</feature>
<dbReference type="InterPro" id="IPR041545">
    <property type="entry name" value="DUF5601"/>
</dbReference>
<dbReference type="Pfam" id="PF02214">
    <property type="entry name" value="BTB_2"/>
    <property type="match status" value="1"/>
</dbReference>
<dbReference type="InterPro" id="IPR011333">
    <property type="entry name" value="SKP1/BTB/POZ_sf"/>
</dbReference>
<feature type="region of interest" description="Disordered" evidence="22">
    <location>
        <begin position="1"/>
        <end position="22"/>
    </location>
</feature>
<dbReference type="GO" id="GO:0030139">
    <property type="term" value="C:endocytic vesicle"/>
    <property type="evidence" value="ECO:0007669"/>
    <property type="project" value="TreeGrafter"/>
</dbReference>
<keyword evidence="4" id="KW-0813">Transport</keyword>
<dbReference type="PROSITE" id="PS51036">
    <property type="entry name" value="ZF_A20"/>
    <property type="match status" value="1"/>
</dbReference>
<keyword evidence="8" id="KW-0479">Metal-binding</keyword>
<feature type="domain" description="A20-type" evidence="23">
    <location>
        <begin position="292"/>
        <end position="326"/>
    </location>
</feature>
<dbReference type="GO" id="GO:0005769">
    <property type="term" value="C:early endosome"/>
    <property type="evidence" value="ECO:0007669"/>
    <property type="project" value="UniProtKB-SubCell"/>
</dbReference>
<evidence type="ECO:0000256" key="1">
    <source>
        <dbReference type="ARBA" id="ARBA00004172"/>
    </source>
</evidence>
<proteinExistence type="predicted"/>
<dbReference type="InterPro" id="IPR003123">
    <property type="entry name" value="VPS9"/>
</dbReference>
<keyword evidence="12" id="KW-0862">Zinc</keyword>
<comment type="function">
    <text evidence="17">May be involved in the control of excitability of cortical neurons.</text>
</comment>
<dbReference type="SMART" id="SM00225">
    <property type="entry name" value="BTB"/>
    <property type="match status" value="1"/>
</dbReference>
<dbReference type="Proteomes" id="UP000386466">
    <property type="component" value="Unassembled WGS sequence"/>
</dbReference>
<keyword evidence="6" id="KW-0597">Phosphoprotein</keyword>
<dbReference type="PROSITE" id="PS51205">
    <property type="entry name" value="VPS9"/>
    <property type="match status" value="1"/>
</dbReference>
<evidence type="ECO:0000256" key="21">
    <source>
        <dbReference type="PROSITE-ProRule" id="PRU00451"/>
    </source>
</evidence>
<dbReference type="Gene3D" id="1.20.1050.80">
    <property type="entry name" value="VPS9 domain"/>
    <property type="match status" value="1"/>
</dbReference>
<dbReference type="SUPFAM" id="SSF109993">
    <property type="entry name" value="VPS9 domain"/>
    <property type="match status" value="1"/>
</dbReference>